<organism evidence="1 2">
    <name type="scientific">Pistacia integerrima</name>
    <dbReference type="NCBI Taxonomy" id="434235"/>
    <lineage>
        <taxon>Eukaryota</taxon>
        <taxon>Viridiplantae</taxon>
        <taxon>Streptophyta</taxon>
        <taxon>Embryophyta</taxon>
        <taxon>Tracheophyta</taxon>
        <taxon>Spermatophyta</taxon>
        <taxon>Magnoliopsida</taxon>
        <taxon>eudicotyledons</taxon>
        <taxon>Gunneridae</taxon>
        <taxon>Pentapetalae</taxon>
        <taxon>rosids</taxon>
        <taxon>malvids</taxon>
        <taxon>Sapindales</taxon>
        <taxon>Anacardiaceae</taxon>
        <taxon>Pistacia</taxon>
    </lineage>
</organism>
<protein>
    <submittedName>
        <fullName evidence="1">Uncharacterized protein</fullName>
    </submittedName>
</protein>
<sequence length="282" mass="32182">MNFSGVELNKVIFVMGSTGTGKTRLSVALATQFSAEIINSDKIQVYKGLDIITNKVSSHETRGVPHHLLGFLDPDEDFTAQEFCRHTMMTIHRIIEKGRIPIIVGGSNNYIRALVEDPTIQFRKNFDCCFLWMDVSLPVLHRYVGKRVDNMVELGLVDEVREMFDPEADYTRGIRRAIGAPEMHKYLEIEGHDMVDEATKMILLNAAIEEIKDNTCKLVNCQLEKIRRLRDELGWEIHRIDATPVFENNGKKEAEEAWENAVMKPSLKIVGNFLKEKKKSSC</sequence>
<dbReference type="EMBL" id="CM047749">
    <property type="protein sequence ID" value="KAJ0011315.1"/>
    <property type="molecule type" value="Genomic_DNA"/>
</dbReference>
<dbReference type="Proteomes" id="UP001163603">
    <property type="component" value="Chromosome 14"/>
</dbReference>
<evidence type="ECO:0000313" key="2">
    <source>
        <dbReference type="Proteomes" id="UP001163603"/>
    </source>
</evidence>
<accession>A0ACC0X8C0</accession>
<reference evidence="2" key="1">
    <citation type="journal article" date="2023" name="G3 (Bethesda)">
        <title>Genome assembly and association tests identify interacting loci associated with vigor, precocity, and sex in interspecific pistachio rootstocks.</title>
        <authorList>
            <person name="Palmer W."/>
            <person name="Jacygrad E."/>
            <person name="Sagayaradj S."/>
            <person name="Cavanaugh K."/>
            <person name="Han R."/>
            <person name="Bertier L."/>
            <person name="Beede B."/>
            <person name="Kafkas S."/>
            <person name="Golino D."/>
            <person name="Preece J."/>
            <person name="Michelmore R."/>
        </authorList>
    </citation>
    <scope>NUCLEOTIDE SEQUENCE [LARGE SCALE GENOMIC DNA]</scope>
</reference>
<proteinExistence type="predicted"/>
<gene>
    <name evidence="1" type="ORF">Pint_34576</name>
</gene>
<comment type="caution">
    <text evidence="1">The sequence shown here is derived from an EMBL/GenBank/DDBJ whole genome shotgun (WGS) entry which is preliminary data.</text>
</comment>
<keyword evidence="2" id="KW-1185">Reference proteome</keyword>
<evidence type="ECO:0000313" key="1">
    <source>
        <dbReference type="EMBL" id="KAJ0011315.1"/>
    </source>
</evidence>
<name>A0ACC0X8C0_9ROSI</name>